<keyword evidence="1" id="KW-0479">Metal-binding</keyword>
<evidence type="ECO:0000259" key="6">
    <source>
        <dbReference type="PROSITE" id="PS50089"/>
    </source>
</evidence>
<dbReference type="InterPro" id="IPR001841">
    <property type="entry name" value="Znf_RING"/>
</dbReference>
<dbReference type="SUPFAM" id="SSF57850">
    <property type="entry name" value="RING/U-box"/>
    <property type="match status" value="1"/>
</dbReference>
<keyword evidence="3" id="KW-0862">Zinc</keyword>
<evidence type="ECO:0000256" key="4">
    <source>
        <dbReference type="PROSITE-ProRule" id="PRU00175"/>
    </source>
</evidence>
<evidence type="ECO:0000256" key="2">
    <source>
        <dbReference type="ARBA" id="ARBA00022771"/>
    </source>
</evidence>
<feature type="compositionally biased region" description="Basic and acidic residues" evidence="5">
    <location>
        <begin position="1"/>
        <end position="24"/>
    </location>
</feature>
<sequence>MTTEHESNDTKQQEEEEEEKKSDQDEVQFIATNKNLVQEQEDDKNVKTNGDNLSQKRSRDDTNAPKMGDKRLVSAPKMMLETEIQCIICQYTMFKPITAMCGHSFCRVCLLDSLLMRSIEEAHCPICRVEILQPFFANSSLASVFSINVTLWNLSQLLIPSVAERILSYHQEEEKIYLNKLDQLDSKWKVFTLSKRAARYHGDELQEDESLLDRSEEDDGGHDEYPVLKVEDTRDGNLYVSRNIVLDTNDENEDGILNMRVGIAIVEFPSIFELYNEHQECSVNVIKMEEDEEMTDGMPFFMNDDGDDDGFVCSSYYNEISLRVCDEADNCVMERTRGAQSGVVTFPGLRLDVPGGMYTFHFADDLYGLKLSIATRLREPHEVSDTPVADFVSLIHGEARDAGRRNRDTHHDSDSEREFDGEENELDNLFIVDDCVSDEHNEQPIARFLNGNGQDDIEHHSNDEAADEEREQWRARRWPHRSRRSERDIKVVEAYHADGAFSSEEDEHFDGQDTVDKHDEGEEVDGEVRSERCNDRSVEGHFSSDEDADHKEHDTVKQSQKDQRCRRDAICSRQQNANRIVDSNDEDEDENAPVDSEEKQKVDNVSAGAQNDHDEERLQRGCGSASPSIALKDHHREEEGTVALNLNKKVNRAQWFQDEKFDEGDKVTCSDAADEVTERRPWKRSRKVRIITEGESDEEQENMERSVLSTSTVHTYDDDDDDVDDDREVNEDDDEDVDEENTSDARFRRMHLLFDEEDEESADSDNVEHEEDDGLELDDDDDDE</sequence>
<gene>
    <name evidence="7" type="ORF">PBS001_LOCUS1395</name>
</gene>
<dbReference type="EMBL" id="CAKLCB010000080">
    <property type="protein sequence ID" value="CAH0514653.1"/>
    <property type="molecule type" value="Genomic_DNA"/>
</dbReference>
<evidence type="ECO:0000313" key="7">
    <source>
        <dbReference type="EMBL" id="CAH0514653.1"/>
    </source>
</evidence>
<feature type="region of interest" description="Disordered" evidence="5">
    <location>
        <begin position="691"/>
        <end position="784"/>
    </location>
</feature>
<dbReference type="InterPro" id="IPR018957">
    <property type="entry name" value="Znf_C3HC4_RING-type"/>
</dbReference>
<accession>A0ABN8CQA5</accession>
<reference evidence="7 8" key="1">
    <citation type="submission" date="2021-11" db="EMBL/GenBank/DDBJ databases">
        <authorList>
            <person name="Islam A."/>
            <person name="Islam S."/>
            <person name="Flora M.S."/>
            <person name="Rahman M."/>
            <person name="Ziaur R.M."/>
            <person name="Epstein J.H."/>
            <person name="Hassan M."/>
            <person name="Klassen M."/>
            <person name="Woodard K."/>
            <person name="Webb A."/>
            <person name="Webby R.J."/>
            <person name="El Zowalaty M.E."/>
        </authorList>
    </citation>
    <scope>NUCLEOTIDE SEQUENCE [LARGE SCALE GENOMIC DNA]</scope>
    <source>
        <strain evidence="7">Pbs1</strain>
    </source>
</reference>
<feature type="compositionally biased region" description="Basic and acidic residues" evidence="5">
    <location>
        <begin position="57"/>
        <end position="71"/>
    </location>
</feature>
<dbReference type="Gene3D" id="3.30.40.10">
    <property type="entry name" value="Zinc/RING finger domain, C3HC4 (zinc finger)"/>
    <property type="match status" value="1"/>
</dbReference>
<feature type="compositionally biased region" description="Basic and acidic residues" evidence="5">
    <location>
        <begin position="401"/>
        <end position="418"/>
    </location>
</feature>
<protein>
    <recommendedName>
        <fullName evidence="6">RING-type domain-containing protein</fullName>
    </recommendedName>
</protein>
<feature type="compositionally biased region" description="Basic and acidic residues" evidence="5">
    <location>
        <begin position="509"/>
        <end position="570"/>
    </location>
</feature>
<evidence type="ECO:0000313" key="8">
    <source>
        <dbReference type="Proteomes" id="UP001158986"/>
    </source>
</evidence>
<name>A0ABN8CQA5_9STRA</name>
<dbReference type="InterPro" id="IPR013083">
    <property type="entry name" value="Znf_RING/FYVE/PHD"/>
</dbReference>
<feature type="compositionally biased region" description="Acidic residues" evidence="5">
    <location>
        <begin position="583"/>
        <end position="592"/>
    </location>
</feature>
<evidence type="ECO:0000256" key="1">
    <source>
        <dbReference type="ARBA" id="ARBA00022723"/>
    </source>
</evidence>
<keyword evidence="2 4" id="KW-0863">Zinc-finger</keyword>
<feature type="region of interest" description="Disordered" evidence="5">
    <location>
        <begin position="401"/>
        <end position="423"/>
    </location>
</feature>
<organism evidence="7 8">
    <name type="scientific">Peronospora belbahrii</name>
    <dbReference type="NCBI Taxonomy" id="622444"/>
    <lineage>
        <taxon>Eukaryota</taxon>
        <taxon>Sar</taxon>
        <taxon>Stramenopiles</taxon>
        <taxon>Oomycota</taxon>
        <taxon>Peronosporomycetes</taxon>
        <taxon>Peronosporales</taxon>
        <taxon>Peronosporaceae</taxon>
        <taxon>Peronospora</taxon>
    </lineage>
</organism>
<feature type="domain" description="RING-type" evidence="6">
    <location>
        <begin position="86"/>
        <end position="128"/>
    </location>
</feature>
<dbReference type="Pfam" id="PF00097">
    <property type="entry name" value="zf-C3HC4"/>
    <property type="match status" value="1"/>
</dbReference>
<feature type="compositionally biased region" description="Basic residues" evidence="5">
    <location>
        <begin position="475"/>
        <end position="484"/>
    </location>
</feature>
<proteinExistence type="predicted"/>
<feature type="compositionally biased region" description="Acidic residues" evidence="5">
    <location>
        <begin position="755"/>
        <end position="784"/>
    </location>
</feature>
<feature type="region of interest" description="Disordered" evidence="5">
    <location>
        <begin position="1"/>
        <end position="71"/>
    </location>
</feature>
<keyword evidence="8" id="KW-1185">Reference proteome</keyword>
<dbReference type="Proteomes" id="UP001158986">
    <property type="component" value="Unassembled WGS sequence"/>
</dbReference>
<dbReference type="PANTHER" id="PTHR23327">
    <property type="entry name" value="RING FINGER PROTEIN 127"/>
    <property type="match status" value="1"/>
</dbReference>
<evidence type="ECO:0000256" key="5">
    <source>
        <dbReference type="SAM" id="MobiDB-lite"/>
    </source>
</evidence>
<feature type="region of interest" description="Disordered" evidence="5">
    <location>
        <begin position="447"/>
        <end position="485"/>
    </location>
</feature>
<dbReference type="PROSITE" id="PS50089">
    <property type="entry name" value="ZF_RING_2"/>
    <property type="match status" value="1"/>
</dbReference>
<comment type="caution">
    <text evidence="7">The sequence shown here is derived from an EMBL/GenBank/DDBJ whole genome shotgun (WGS) entry which is preliminary data.</text>
</comment>
<dbReference type="PROSITE" id="PS00518">
    <property type="entry name" value="ZF_RING_1"/>
    <property type="match status" value="1"/>
</dbReference>
<evidence type="ECO:0000256" key="3">
    <source>
        <dbReference type="ARBA" id="ARBA00022833"/>
    </source>
</evidence>
<feature type="region of interest" description="Disordered" evidence="5">
    <location>
        <begin position="498"/>
        <end position="636"/>
    </location>
</feature>
<dbReference type="SMART" id="SM00184">
    <property type="entry name" value="RING"/>
    <property type="match status" value="1"/>
</dbReference>
<dbReference type="InterPro" id="IPR017907">
    <property type="entry name" value="Znf_RING_CS"/>
</dbReference>
<feature type="compositionally biased region" description="Acidic residues" evidence="5">
    <location>
        <begin position="717"/>
        <end position="742"/>
    </location>
</feature>